<feature type="domain" description="UbiC transcription regulator-associated" evidence="5">
    <location>
        <begin position="126"/>
        <end position="266"/>
    </location>
</feature>
<evidence type="ECO:0000313" key="7">
    <source>
        <dbReference type="Proteomes" id="UP000709437"/>
    </source>
</evidence>
<dbReference type="PANTHER" id="PTHR44846">
    <property type="entry name" value="MANNOSYL-D-GLYCERATE TRANSPORT/METABOLISM SYSTEM REPRESSOR MNGR-RELATED"/>
    <property type="match status" value="1"/>
</dbReference>
<reference evidence="6" key="1">
    <citation type="submission" date="2021-05" db="EMBL/GenBank/DDBJ databases">
        <title>Whole genome sequence of Curtobacterium flaccumfaciens pv. flaccumfaciens strain CFBP 3417.</title>
        <authorList>
            <person name="Osdaghi E."/>
            <person name="Taghouti G."/>
            <person name="Portier P."/>
            <person name="Fazliarab A."/>
            <person name="Taghavi S.M."/>
            <person name="Briand M."/>
            <person name="Le-Saux M."/>
            <person name="Jacques M.-A."/>
        </authorList>
    </citation>
    <scope>NUCLEOTIDE SEQUENCE</scope>
    <source>
        <strain evidence="6">CFBP 3417</strain>
    </source>
</reference>
<evidence type="ECO:0000313" key="6">
    <source>
        <dbReference type="EMBL" id="MBT1542721.1"/>
    </source>
</evidence>
<evidence type="ECO:0000256" key="3">
    <source>
        <dbReference type="ARBA" id="ARBA00023163"/>
    </source>
</evidence>
<dbReference type="RefSeq" id="WP_017886848.1">
    <property type="nucleotide sequence ID" value="NZ_JAFJLT010000017.1"/>
</dbReference>
<accession>A0A9Q2ZLD4</accession>
<comment type="caution">
    <text evidence="6">The sequence shown here is derived from an EMBL/GenBank/DDBJ whole genome shotgun (WGS) entry which is preliminary data.</text>
</comment>
<evidence type="ECO:0000259" key="5">
    <source>
        <dbReference type="SMART" id="SM00866"/>
    </source>
</evidence>
<dbReference type="GO" id="GO:0003700">
    <property type="term" value="F:DNA-binding transcription factor activity"/>
    <property type="evidence" value="ECO:0007669"/>
    <property type="project" value="InterPro"/>
</dbReference>
<dbReference type="InterPro" id="IPR000524">
    <property type="entry name" value="Tscrpt_reg_HTH_GntR"/>
</dbReference>
<dbReference type="Pfam" id="PF07702">
    <property type="entry name" value="UTRA"/>
    <property type="match status" value="1"/>
</dbReference>
<keyword evidence="2" id="KW-0238">DNA-binding</keyword>
<dbReference type="PANTHER" id="PTHR44846:SF17">
    <property type="entry name" value="GNTR-FAMILY TRANSCRIPTIONAL REGULATOR"/>
    <property type="match status" value="1"/>
</dbReference>
<evidence type="ECO:0000259" key="4">
    <source>
        <dbReference type="SMART" id="SM00345"/>
    </source>
</evidence>
<dbReference type="AlphaFoldDB" id="A0A9Q2ZLD4"/>
<dbReference type="SMART" id="SM00866">
    <property type="entry name" value="UTRA"/>
    <property type="match status" value="1"/>
</dbReference>
<organism evidence="6 7">
    <name type="scientific">Curtobacterium flaccumfaciens pv. flaccumfaciens</name>
    <dbReference type="NCBI Taxonomy" id="138532"/>
    <lineage>
        <taxon>Bacteria</taxon>
        <taxon>Bacillati</taxon>
        <taxon>Actinomycetota</taxon>
        <taxon>Actinomycetes</taxon>
        <taxon>Micrococcales</taxon>
        <taxon>Microbacteriaceae</taxon>
        <taxon>Curtobacterium</taxon>
    </lineage>
</organism>
<name>A0A9Q2ZLD4_9MICO</name>
<dbReference type="InterPro" id="IPR036390">
    <property type="entry name" value="WH_DNA-bd_sf"/>
</dbReference>
<dbReference type="SUPFAM" id="SSF46785">
    <property type="entry name" value="Winged helix' DNA-binding domain"/>
    <property type="match status" value="1"/>
</dbReference>
<sequence length="272" mass="29888">MTGTVPEGFAPSAAWTDMGVGTTPSAPGHWIGFNRRSDAARQVSDLIRADIVAGRFTGPLPYEWELLDLYGTTRNVLRAALALLKEQRLLTRAPRSGTFGVRPVASVSLARTSDEVTIYGETAGGSVFESPRLSIVHLCVQQVTAPETVRRNLEMTGSSAFFVESLISFDGEPSRVRTSWVPHERFPDLVAEPLTEYVPDVLVRKAGARPEARRLLLSTVNADQWTADLLDIDPGQAIFHIERLMCLADGTPVEYGFSRYRGDRAVIDSRIT</sequence>
<dbReference type="SUPFAM" id="SSF64288">
    <property type="entry name" value="Chorismate lyase-like"/>
    <property type="match status" value="1"/>
</dbReference>
<dbReference type="GO" id="GO:0003677">
    <property type="term" value="F:DNA binding"/>
    <property type="evidence" value="ECO:0007669"/>
    <property type="project" value="UniProtKB-KW"/>
</dbReference>
<dbReference type="InterPro" id="IPR028978">
    <property type="entry name" value="Chorismate_lyase_/UTRA_dom_sf"/>
</dbReference>
<keyword evidence="1" id="KW-0805">Transcription regulation</keyword>
<gene>
    <name evidence="6" type="ORF">KK103_13200</name>
</gene>
<dbReference type="Pfam" id="PF00392">
    <property type="entry name" value="GntR"/>
    <property type="match status" value="1"/>
</dbReference>
<dbReference type="SMART" id="SM00345">
    <property type="entry name" value="HTH_GNTR"/>
    <property type="match status" value="1"/>
</dbReference>
<dbReference type="InterPro" id="IPR011663">
    <property type="entry name" value="UTRA"/>
</dbReference>
<evidence type="ECO:0000256" key="2">
    <source>
        <dbReference type="ARBA" id="ARBA00023125"/>
    </source>
</evidence>
<dbReference type="InterPro" id="IPR036388">
    <property type="entry name" value="WH-like_DNA-bd_sf"/>
</dbReference>
<proteinExistence type="predicted"/>
<evidence type="ECO:0000256" key="1">
    <source>
        <dbReference type="ARBA" id="ARBA00023015"/>
    </source>
</evidence>
<feature type="domain" description="HTH gntR-type" evidence="4">
    <location>
        <begin position="43"/>
        <end position="100"/>
    </location>
</feature>
<dbReference type="Proteomes" id="UP000709437">
    <property type="component" value="Unassembled WGS sequence"/>
</dbReference>
<dbReference type="GO" id="GO:0045892">
    <property type="term" value="P:negative regulation of DNA-templated transcription"/>
    <property type="evidence" value="ECO:0007669"/>
    <property type="project" value="TreeGrafter"/>
</dbReference>
<protein>
    <submittedName>
        <fullName evidence="6">GntR family transcriptional regulator</fullName>
    </submittedName>
</protein>
<dbReference type="EMBL" id="JAHEWX010000018">
    <property type="protein sequence ID" value="MBT1542721.1"/>
    <property type="molecule type" value="Genomic_DNA"/>
</dbReference>
<dbReference type="InterPro" id="IPR050679">
    <property type="entry name" value="Bact_HTH_transcr_reg"/>
</dbReference>
<keyword evidence="3" id="KW-0804">Transcription</keyword>
<dbReference type="Gene3D" id="1.10.10.10">
    <property type="entry name" value="Winged helix-like DNA-binding domain superfamily/Winged helix DNA-binding domain"/>
    <property type="match status" value="1"/>
</dbReference>
<dbReference type="Gene3D" id="3.40.1410.10">
    <property type="entry name" value="Chorismate lyase-like"/>
    <property type="match status" value="1"/>
</dbReference>